<proteinExistence type="inferred from homology"/>
<dbReference type="GO" id="GO:0008237">
    <property type="term" value="F:metallopeptidase activity"/>
    <property type="evidence" value="ECO:0007669"/>
    <property type="project" value="UniProtKB-KW"/>
</dbReference>
<keyword evidence="4" id="KW-0862">Zinc</keyword>
<protein>
    <recommendedName>
        <fullName evidence="9">Peptidase M16 N-terminal domain-containing protein</fullName>
    </recommendedName>
</protein>
<dbReference type="EMBL" id="MN740526">
    <property type="protein sequence ID" value="QHU31385.1"/>
    <property type="molecule type" value="Genomic_DNA"/>
</dbReference>
<dbReference type="Pfam" id="PF00675">
    <property type="entry name" value="Peptidase_M16"/>
    <property type="match status" value="1"/>
</dbReference>
<comment type="similarity">
    <text evidence="1">Belongs to the peptidase M16 family.</text>
</comment>
<feature type="domain" description="Peptidase M16 C-terminal" evidence="7">
    <location>
        <begin position="169"/>
        <end position="345"/>
    </location>
</feature>
<evidence type="ECO:0008006" key="9">
    <source>
        <dbReference type="Google" id="ProtNLM"/>
    </source>
</evidence>
<evidence type="ECO:0000256" key="2">
    <source>
        <dbReference type="ARBA" id="ARBA00022670"/>
    </source>
</evidence>
<evidence type="ECO:0000256" key="5">
    <source>
        <dbReference type="ARBA" id="ARBA00023049"/>
    </source>
</evidence>
<dbReference type="PANTHER" id="PTHR43690">
    <property type="entry name" value="NARDILYSIN"/>
    <property type="match status" value="1"/>
</dbReference>
<keyword evidence="5" id="KW-0482">Metalloprotease</keyword>
<evidence type="ECO:0000256" key="4">
    <source>
        <dbReference type="ARBA" id="ARBA00022833"/>
    </source>
</evidence>
<dbReference type="GO" id="GO:0006508">
    <property type="term" value="P:proteolysis"/>
    <property type="evidence" value="ECO:0007669"/>
    <property type="project" value="UniProtKB-KW"/>
</dbReference>
<reference evidence="8" key="1">
    <citation type="journal article" date="2020" name="Nature">
        <title>Giant virus diversity and host interactions through global metagenomics.</title>
        <authorList>
            <person name="Schulz F."/>
            <person name="Roux S."/>
            <person name="Paez-Espino D."/>
            <person name="Jungbluth S."/>
            <person name="Walsh D.A."/>
            <person name="Denef V.J."/>
            <person name="McMahon K.D."/>
            <person name="Konstantinidis K.T."/>
            <person name="Eloe-Fadrosh E.A."/>
            <person name="Kyrpides N.C."/>
            <person name="Woyke T."/>
        </authorList>
    </citation>
    <scope>NUCLEOTIDE SEQUENCE</scope>
    <source>
        <strain evidence="8">GVMAG-M-3300027963-21</strain>
    </source>
</reference>
<name>A0A6C0LN11_9ZZZZ</name>
<dbReference type="SUPFAM" id="SSF63411">
    <property type="entry name" value="LuxS/MPP-like metallohydrolase"/>
    <property type="match status" value="2"/>
</dbReference>
<evidence type="ECO:0000259" key="7">
    <source>
        <dbReference type="Pfam" id="PF05193"/>
    </source>
</evidence>
<evidence type="ECO:0000256" key="3">
    <source>
        <dbReference type="ARBA" id="ARBA00022801"/>
    </source>
</evidence>
<evidence type="ECO:0000256" key="1">
    <source>
        <dbReference type="ARBA" id="ARBA00007261"/>
    </source>
</evidence>
<dbReference type="PANTHER" id="PTHR43690:SF17">
    <property type="entry name" value="PROTEIN YHJJ"/>
    <property type="match status" value="1"/>
</dbReference>
<accession>A0A6C0LN11</accession>
<dbReference type="InterPro" id="IPR007863">
    <property type="entry name" value="Peptidase_M16_C"/>
</dbReference>
<feature type="domain" description="Peptidase M16 N-terminal" evidence="6">
    <location>
        <begin position="30"/>
        <end position="127"/>
    </location>
</feature>
<organism evidence="8">
    <name type="scientific">viral metagenome</name>
    <dbReference type="NCBI Taxonomy" id="1070528"/>
    <lineage>
        <taxon>unclassified sequences</taxon>
        <taxon>metagenomes</taxon>
        <taxon>organismal metagenomes</taxon>
    </lineage>
</organism>
<keyword evidence="3" id="KW-0378">Hydrolase</keyword>
<dbReference type="AlphaFoldDB" id="A0A6C0LN11"/>
<evidence type="ECO:0000313" key="8">
    <source>
        <dbReference type="EMBL" id="QHU31385.1"/>
    </source>
</evidence>
<sequence length="443" mass="53065">MRQFKLKNGIRVIIVPLHTQLTYISVNYLFGRYKEKRHEAGLTHYCEHLLGCLTSQKYKSSAFVSEEIYKRGGEFNAYVSDYEMSIYIKGLYDDLAFYMDILSNTINDFYVDDDVKIKEKSIVIQEYLGYISNSNYRFSYNMFKYLYPKYSYMADYHQQMKDIATFDDKKISAYMKKHLNTDNLVLSISCPSHKVNETAANVQKYFGVLRYKKTTSVYPVIQHSNRSLKIVNIRNINVDKNNSFVIHLAKRIEYLSDEYFILYYYLQRILFHFDSGIFYKILRKKLGIIYSIGLYIQVDYHNPELSYYNITSRCHSKYTMLFIDNFLRILNDYEIEDERIENAKRHFKYLYENTKFHNLSSDADDFKSQVLFHKDILTNKEIYEKTLSISSSQIKDYYKNVFVKDILAKHIFFYYSNKNINKQIISLYTKQMPRVECKTHYIP</sequence>
<dbReference type="InterPro" id="IPR011249">
    <property type="entry name" value="Metalloenz_LuxS/M16"/>
</dbReference>
<dbReference type="InterPro" id="IPR011765">
    <property type="entry name" value="Pept_M16_N"/>
</dbReference>
<dbReference type="GO" id="GO:0046872">
    <property type="term" value="F:metal ion binding"/>
    <property type="evidence" value="ECO:0007669"/>
    <property type="project" value="InterPro"/>
</dbReference>
<evidence type="ECO:0000259" key="6">
    <source>
        <dbReference type="Pfam" id="PF00675"/>
    </source>
</evidence>
<dbReference type="Gene3D" id="3.30.830.10">
    <property type="entry name" value="Metalloenzyme, LuxS/M16 peptidase-like"/>
    <property type="match status" value="2"/>
</dbReference>
<dbReference type="Pfam" id="PF05193">
    <property type="entry name" value="Peptidase_M16_C"/>
    <property type="match status" value="1"/>
</dbReference>
<keyword evidence="2" id="KW-0645">Protease</keyword>
<dbReference type="InterPro" id="IPR050626">
    <property type="entry name" value="Peptidase_M16"/>
</dbReference>